<dbReference type="PANTHER" id="PTHR33204:SF18">
    <property type="entry name" value="TRANSCRIPTIONAL REGULATORY PROTEIN"/>
    <property type="match status" value="1"/>
</dbReference>
<dbReference type="InterPro" id="IPR036388">
    <property type="entry name" value="WH-like_DNA-bd_sf"/>
</dbReference>
<evidence type="ECO:0000313" key="5">
    <source>
        <dbReference type="EMBL" id="TQL16639.1"/>
    </source>
</evidence>
<dbReference type="InterPro" id="IPR036390">
    <property type="entry name" value="WH_DNA-bd_sf"/>
</dbReference>
<keyword evidence="1" id="KW-0805">Transcription regulation</keyword>
<dbReference type="OrthoDB" id="9800350at2"/>
<organism evidence="5 6">
    <name type="scientific">Zymomonas mobilis</name>
    <dbReference type="NCBI Taxonomy" id="542"/>
    <lineage>
        <taxon>Bacteria</taxon>
        <taxon>Pseudomonadati</taxon>
        <taxon>Pseudomonadota</taxon>
        <taxon>Alphaproteobacteria</taxon>
        <taxon>Sphingomonadales</taxon>
        <taxon>Zymomonadaceae</taxon>
        <taxon>Zymomonas</taxon>
    </lineage>
</organism>
<reference evidence="5 6" key="1">
    <citation type="submission" date="2019-06" db="EMBL/GenBank/DDBJ databases">
        <title>Genome sequencing of Zymomonas mobilis strains for genetic engineering and biofuel applications.</title>
        <authorList>
            <person name="Teravest M."/>
        </authorList>
    </citation>
    <scope>NUCLEOTIDE SEQUENCE [LARGE SCALE GENOMIC DNA]</scope>
    <source>
        <strain evidence="5 6">AN0101</strain>
    </source>
</reference>
<accession>A0A542VZA9</accession>
<dbReference type="Gene3D" id="1.10.10.10">
    <property type="entry name" value="Winged helix-like DNA-binding domain superfamily/Winged helix DNA-binding domain"/>
    <property type="match status" value="1"/>
</dbReference>
<protein>
    <submittedName>
        <fullName evidence="5">HxlR family transcriptional regulator</fullName>
    </submittedName>
</protein>
<dbReference type="RefSeq" id="WP_141919031.1">
    <property type="nucleotide sequence ID" value="NZ_VFOF01000001.1"/>
</dbReference>
<keyword evidence="3" id="KW-0804">Transcription</keyword>
<sequence length="128" mass="15051">MMSPLPEEYRTPPFEEDCAPRRLLRLFSGKWITMILHTIHLLGGHARPTQLMRSIPGLSKKMMTQTLKELEQRQWVQRDIEQVMPPIVEYRLTELGQIFIEPIEMLYQWGITHKKEVDIALPNSAEPE</sequence>
<comment type="caution">
    <text evidence="5">The sequence shown here is derived from an EMBL/GenBank/DDBJ whole genome shotgun (WGS) entry which is preliminary data.</text>
</comment>
<evidence type="ECO:0000259" key="4">
    <source>
        <dbReference type="PROSITE" id="PS51118"/>
    </source>
</evidence>
<dbReference type="SUPFAM" id="SSF46785">
    <property type="entry name" value="Winged helix' DNA-binding domain"/>
    <property type="match status" value="1"/>
</dbReference>
<name>A0A542VZA9_ZYMMB</name>
<gene>
    <name evidence="5" type="ORF">FBY58_0175</name>
</gene>
<dbReference type="Pfam" id="PF01638">
    <property type="entry name" value="HxlR"/>
    <property type="match status" value="1"/>
</dbReference>
<keyword evidence="2" id="KW-0238">DNA-binding</keyword>
<dbReference type="PROSITE" id="PS51118">
    <property type="entry name" value="HTH_HXLR"/>
    <property type="match status" value="1"/>
</dbReference>
<evidence type="ECO:0000256" key="3">
    <source>
        <dbReference type="ARBA" id="ARBA00023163"/>
    </source>
</evidence>
<dbReference type="AlphaFoldDB" id="A0A542VZA9"/>
<dbReference type="EMBL" id="VFOF01000001">
    <property type="protein sequence ID" value="TQL16639.1"/>
    <property type="molecule type" value="Genomic_DNA"/>
</dbReference>
<evidence type="ECO:0000313" key="6">
    <source>
        <dbReference type="Proteomes" id="UP000316887"/>
    </source>
</evidence>
<dbReference type="GO" id="GO:0003677">
    <property type="term" value="F:DNA binding"/>
    <property type="evidence" value="ECO:0007669"/>
    <property type="project" value="UniProtKB-KW"/>
</dbReference>
<proteinExistence type="predicted"/>
<evidence type="ECO:0000256" key="1">
    <source>
        <dbReference type="ARBA" id="ARBA00023015"/>
    </source>
</evidence>
<feature type="domain" description="HTH hxlR-type" evidence="4">
    <location>
        <begin position="18"/>
        <end position="118"/>
    </location>
</feature>
<dbReference type="Proteomes" id="UP000316887">
    <property type="component" value="Unassembled WGS sequence"/>
</dbReference>
<dbReference type="PANTHER" id="PTHR33204">
    <property type="entry name" value="TRANSCRIPTIONAL REGULATOR, MARR FAMILY"/>
    <property type="match status" value="1"/>
</dbReference>
<evidence type="ECO:0000256" key="2">
    <source>
        <dbReference type="ARBA" id="ARBA00023125"/>
    </source>
</evidence>
<dbReference type="InterPro" id="IPR002577">
    <property type="entry name" value="HTH_HxlR"/>
</dbReference>